<dbReference type="Gene3D" id="3.40.50.720">
    <property type="entry name" value="NAD(P)-binding Rossmann-like Domain"/>
    <property type="match status" value="1"/>
</dbReference>
<evidence type="ECO:0000313" key="5">
    <source>
        <dbReference type="Proteomes" id="UP000801492"/>
    </source>
</evidence>
<proteinExistence type="inferred from homology"/>
<dbReference type="PRINTS" id="PR00081">
    <property type="entry name" value="GDHRDH"/>
</dbReference>
<comment type="caution">
    <text evidence="4">The sequence shown here is derived from an EMBL/GenBank/DDBJ whole genome shotgun (WGS) entry which is preliminary data.</text>
</comment>
<dbReference type="InterPro" id="IPR002347">
    <property type="entry name" value="SDR_fam"/>
</dbReference>
<evidence type="ECO:0000313" key="4">
    <source>
        <dbReference type="EMBL" id="KAF2904335.1"/>
    </source>
</evidence>
<dbReference type="Pfam" id="PF00106">
    <property type="entry name" value="adh_short"/>
    <property type="match status" value="1"/>
</dbReference>
<dbReference type="CDD" id="cd05325">
    <property type="entry name" value="carb_red_sniffer_like_SDR_c"/>
    <property type="match status" value="1"/>
</dbReference>
<dbReference type="EMBL" id="VTPC01000793">
    <property type="protein sequence ID" value="KAF2904335.1"/>
    <property type="molecule type" value="Genomic_DNA"/>
</dbReference>
<evidence type="ECO:0000256" key="3">
    <source>
        <dbReference type="RuleBase" id="RU000363"/>
    </source>
</evidence>
<dbReference type="GO" id="GO:0005737">
    <property type="term" value="C:cytoplasm"/>
    <property type="evidence" value="ECO:0007669"/>
    <property type="project" value="TreeGrafter"/>
</dbReference>
<dbReference type="InterPro" id="IPR051468">
    <property type="entry name" value="Fungal_SecMetab_SDRs"/>
</dbReference>
<dbReference type="PANTHER" id="PTHR43544:SF7">
    <property type="entry name" value="NADB-LER2"/>
    <property type="match status" value="1"/>
</dbReference>
<protein>
    <recommendedName>
        <fullName evidence="6">C-factor</fullName>
    </recommendedName>
</protein>
<dbReference type="OrthoDB" id="5296at2759"/>
<dbReference type="PRINTS" id="PR00080">
    <property type="entry name" value="SDRFAMILY"/>
</dbReference>
<dbReference type="SUPFAM" id="SSF51735">
    <property type="entry name" value="NAD(P)-binding Rossmann-fold domains"/>
    <property type="match status" value="1"/>
</dbReference>
<reference evidence="4" key="1">
    <citation type="submission" date="2019-08" db="EMBL/GenBank/DDBJ databases">
        <title>The genome of the North American firefly Photinus pyralis.</title>
        <authorList>
            <consortium name="Photinus pyralis genome working group"/>
            <person name="Fallon T.R."/>
            <person name="Sander Lower S.E."/>
            <person name="Weng J.-K."/>
        </authorList>
    </citation>
    <scope>NUCLEOTIDE SEQUENCE</scope>
    <source>
        <strain evidence="4">TRF0915ILg1</strain>
        <tissue evidence="4">Whole body</tissue>
    </source>
</reference>
<dbReference type="AlphaFoldDB" id="A0A8K0GH18"/>
<dbReference type="GO" id="GO:0004090">
    <property type="term" value="F:carbonyl reductase (NADPH) activity"/>
    <property type="evidence" value="ECO:0007669"/>
    <property type="project" value="TreeGrafter"/>
</dbReference>
<comment type="similarity">
    <text evidence="3">Belongs to the short-chain dehydrogenases/reductases (SDR) family.</text>
</comment>
<dbReference type="PANTHER" id="PTHR43544">
    <property type="entry name" value="SHORT-CHAIN DEHYDROGENASE/REDUCTASE"/>
    <property type="match status" value="1"/>
</dbReference>
<accession>A0A8K0GH18</accession>
<keyword evidence="1" id="KW-0521">NADP</keyword>
<dbReference type="InterPro" id="IPR036291">
    <property type="entry name" value="NAD(P)-bd_dom_sf"/>
</dbReference>
<gene>
    <name evidence="4" type="ORF">ILUMI_01832</name>
</gene>
<dbReference type="Proteomes" id="UP000801492">
    <property type="component" value="Unassembled WGS sequence"/>
</dbReference>
<sequence length="247" mass="27423">MNTILITGCNRGLGLGLVKNLTRDPNPPIKLIATCRDTQKAEELRSIAEQHKNVHILELDVRHFDRYKEFSQKVSDIVKDDGLNVLFNNAGISPKFTRLNLVKLEQMMDTLTANTVAPIMLTKSLLPLLKKASLKNSDQPMGIRRAAIINMSSMLGSVELNTTGGLYPYRCSKSALNIATRSMSFDLKSDGILVTCLHPGWVKTDMGGVNATMEIDDSTSSIVKLLLKLEEKHNGGFYQYDGEPMPW</sequence>
<evidence type="ECO:0000256" key="1">
    <source>
        <dbReference type="ARBA" id="ARBA00022857"/>
    </source>
</evidence>
<keyword evidence="5" id="KW-1185">Reference proteome</keyword>
<evidence type="ECO:0008006" key="6">
    <source>
        <dbReference type="Google" id="ProtNLM"/>
    </source>
</evidence>
<name>A0A8K0GH18_IGNLU</name>
<evidence type="ECO:0000256" key="2">
    <source>
        <dbReference type="ARBA" id="ARBA00023002"/>
    </source>
</evidence>
<organism evidence="4 5">
    <name type="scientific">Ignelater luminosus</name>
    <name type="common">Cucubano</name>
    <name type="synonym">Pyrophorus luminosus</name>
    <dbReference type="NCBI Taxonomy" id="2038154"/>
    <lineage>
        <taxon>Eukaryota</taxon>
        <taxon>Metazoa</taxon>
        <taxon>Ecdysozoa</taxon>
        <taxon>Arthropoda</taxon>
        <taxon>Hexapoda</taxon>
        <taxon>Insecta</taxon>
        <taxon>Pterygota</taxon>
        <taxon>Neoptera</taxon>
        <taxon>Endopterygota</taxon>
        <taxon>Coleoptera</taxon>
        <taxon>Polyphaga</taxon>
        <taxon>Elateriformia</taxon>
        <taxon>Elateroidea</taxon>
        <taxon>Elateridae</taxon>
        <taxon>Agrypninae</taxon>
        <taxon>Pyrophorini</taxon>
        <taxon>Ignelater</taxon>
    </lineage>
</organism>
<keyword evidence="2" id="KW-0560">Oxidoreductase</keyword>